<dbReference type="NCBIfam" id="NF002869">
    <property type="entry name" value="PRK03187.1"/>
    <property type="match status" value="1"/>
</dbReference>
<dbReference type="GO" id="GO:0030435">
    <property type="term" value="P:sporulation resulting in formation of a cellular spore"/>
    <property type="evidence" value="ECO:0007669"/>
    <property type="project" value="UniProtKB-KW"/>
</dbReference>
<gene>
    <name evidence="4" type="ORF">E7512_00745</name>
</gene>
<feature type="region of interest" description="Disordered" evidence="3">
    <location>
        <begin position="245"/>
        <end position="272"/>
    </location>
</feature>
<feature type="compositionally biased region" description="Polar residues" evidence="3">
    <location>
        <begin position="250"/>
        <end position="259"/>
    </location>
</feature>
<dbReference type="Pfam" id="PF20085">
    <property type="entry name" value="TGL"/>
    <property type="match status" value="1"/>
</dbReference>
<dbReference type="RefSeq" id="WP_326839685.1">
    <property type="nucleotide sequence ID" value="NZ_SVNY01000001.1"/>
</dbReference>
<sequence length="272" mass="30638">MITVSGSTLPLSDIAGEYPENSVERQLLEQMSKSEETYRYDTLNQLKFELSLRREIVNAARQLNGSGMKFAVFHKSECNPDYWERSGNGGFLLKEGVKPSDAIRDIFQNGRKYATECATAMVIVYYKALLEVLPEETFNRLFPSIYLMNWHRLDPLLRETGAPKPVADILLGDRCYFINPEVDPEVSELQGENVIILPGGLYYGHGIGITTADRIIRMLNANRMEGATQSAYFIENSAARPDFKKLEKASQGSSSTQPSVLRWRPFPQPISG</sequence>
<name>A0A928Q1E8_9FIRM</name>
<keyword evidence="2" id="KW-0749">Sporulation</keyword>
<organism evidence="4 5">
    <name type="scientific">Faecalispora sporosphaeroides</name>
    <dbReference type="NCBI Taxonomy" id="1549"/>
    <lineage>
        <taxon>Bacteria</taxon>
        <taxon>Bacillati</taxon>
        <taxon>Bacillota</taxon>
        <taxon>Clostridia</taxon>
        <taxon>Eubacteriales</taxon>
        <taxon>Oscillospiraceae</taxon>
        <taxon>Faecalispora</taxon>
    </lineage>
</organism>
<evidence type="ECO:0000313" key="4">
    <source>
        <dbReference type="EMBL" id="MBE6832109.1"/>
    </source>
</evidence>
<dbReference type="InterPro" id="IPR020916">
    <property type="entry name" value="Gln_gamma-glutamylTfrase_bac"/>
</dbReference>
<comment type="caution">
    <text evidence="4">The sequence shown here is derived from an EMBL/GenBank/DDBJ whole genome shotgun (WGS) entry which is preliminary data.</text>
</comment>
<dbReference type="EMBL" id="SVNY01000001">
    <property type="protein sequence ID" value="MBE6832109.1"/>
    <property type="molecule type" value="Genomic_DNA"/>
</dbReference>
<keyword evidence="4" id="KW-0012">Acyltransferase</keyword>
<accession>A0A928Q1E8</accession>
<evidence type="ECO:0000256" key="1">
    <source>
        <dbReference type="ARBA" id="ARBA00022679"/>
    </source>
</evidence>
<dbReference type="HAMAP" id="MF_00727">
    <property type="entry name" value="Tgl"/>
    <property type="match status" value="1"/>
</dbReference>
<dbReference type="GO" id="GO:0003810">
    <property type="term" value="F:protein-glutamine gamma-glutamyltransferase activity"/>
    <property type="evidence" value="ECO:0007669"/>
    <property type="project" value="UniProtKB-EC"/>
</dbReference>
<evidence type="ECO:0000256" key="2">
    <source>
        <dbReference type="ARBA" id="ARBA00022969"/>
    </source>
</evidence>
<keyword evidence="1 4" id="KW-0808">Transferase</keyword>
<dbReference type="Proteomes" id="UP000754750">
    <property type="component" value="Unassembled WGS sequence"/>
</dbReference>
<protein>
    <submittedName>
        <fullName evidence="4">Protein-glutamine gamma-glutamyltransferase</fullName>
        <ecNumber evidence="4">2.3.2.13</ecNumber>
    </submittedName>
</protein>
<dbReference type="AlphaFoldDB" id="A0A928Q1E8"/>
<proteinExistence type="inferred from homology"/>
<evidence type="ECO:0000313" key="5">
    <source>
        <dbReference type="Proteomes" id="UP000754750"/>
    </source>
</evidence>
<evidence type="ECO:0000256" key="3">
    <source>
        <dbReference type="SAM" id="MobiDB-lite"/>
    </source>
</evidence>
<reference evidence="4" key="1">
    <citation type="submission" date="2019-04" db="EMBL/GenBank/DDBJ databases">
        <title>Evolution of Biomass-Degrading Anaerobic Consortia Revealed by Metagenomics.</title>
        <authorList>
            <person name="Peng X."/>
        </authorList>
    </citation>
    <scope>NUCLEOTIDE SEQUENCE</scope>
    <source>
        <strain evidence="4">SIG551</strain>
    </source>
</reference>
<dbReference type="EC" id="2.3.2.13" evidence="4"/>